<feature type="signal peptide" evidence="2">
    <location>
        <begin position="1"/>
        <end position="20"/>
    </location>
</feature>
<reference evidence="4" key="1">
    <citation type="submission" date="2025-08" db="UniProtKB">
        <authorList>
            <consortium name="RefSeq"/>
        </authorList>
    </citation>
    <scope>IDENTIFICATION</scope>
</reference>
<evidence type="ECO:0000313" key="3">
    <source>
        <dbReference type="Proteomes" id="UP000695007"/>
    </source>
</evidence>
<name>A0AAJ7DVE4_9HYME</name>
<dbReference type="KEGG" id="csol:105362175"/>
<accession>A0AAJ7DVE4</accession>
<evidence type="ECO:0000256" key="1">
    <source>
        <dbReference type="SAM" id="MobiDB-lite"/>
    </source>
</evidence>
<gene>
    <name evidence="4" type="primary">LOC105362175</name>
</gene>
<feature type="compositionally biased region" description="Basic and acidic residues" evidence="1">
    <location>
        <begin position="118"/>
        <end position="138"/>
    </location>
</feature>
<dbReference type="GeneID" id="105362175"/>
<evidence type="ECO:0000256" key="2">
    <source>
        <dbReference type="SAM" id="SignalP"/>
    </source>
</evidence>
<sequence length="138" mass="15136">MRLCILVVLIVALNVILIEGSDKESKANPPVLSSDYLVNKAGSKLVNKANAKILKKSGISMVEYKPSKEQCLKTCEFVPEKKKKKCTKYCDTYDVITAGNGKGSLKNGDKKSGKKGGKMSDHESDIHLDKENDSRTET</sequence>
<dbReference type="AlphaFoldDB" id="A0AAJ7DVE4"/>
<dbReference type="RefSeq" id="XP_011497837.1">
    <property type="nucleotide sequence ID" value="XM_011499535.1"/>
</dbReference>
<proteinExistence type="predicted"/>
<evidence type="ECO:0000313" key="4">
    <source>
        <dbReference type="RefSeq" id="XP_011497837.1"/>
    </source>
</evidence>
<dbReference type="Proteomes" id="UP000695007">
    <property type="component" value="Unplaced"/>
</dbReference>
<protein>
    <submittedName>
        <fullName evidence="4">Uncharacterized protein LOC105362175</fullName>
    </submittedName>
</protein>
<keyword evidence="2" id="KW-0732">Signal</keyword>
<organism evidence="3 4">
    <name type="scientific">Ceratosolen solmsi marchali</name>
    <dbReference type="NCBI Taxonomy" id="326594"/>
    <lineage>
        <taxon>Eukaryota</taxon>
        <taxon>Metazoa</taxon>
        <taxon>Ecdysozoa</taxon>
        <taxon>Arthropoda</taxon>
        <taxon>Hexapoda</taxon>
        <taxon>Insecta</taxon>
        <taxon>Pterygota</taxon>
        <taxon>Neoptera</taxon>
        <taxon>Endopterygota</taxon>
        <taxon>Hymenoptera</taxon>
        <taxon>Apocrita</taxon>
        <taxon>Proctotrupomorpha</taxon>
        <taxon>Chalcidoidea</taxon>
        <taxon>Agaonidae</taxon>
        <taxon>Agaoninae</taxon>
        <taxon>Ceratosolen</taxon>
    </lineage>
</organism>
<keyword evidence="3" id="KW-1185">Reference proteome</keyword>
<feature type="region of interest" description="Disordered" evidence="1">
    <location>
        <begin position="98"/>
        <end position="138"/>
    </location>
</feature>
<feature type="chain" id="PRO_5042545620" evidence="2">
    <location>
        <begin position="21"/>
        <end position="138"/>
    </location>
</feature>